<dbReference type="EMBL" id="JAERQJ010000002">
    <property type="protein sequence ID" value="MBL0682837.1"/>
    <property type="molecule type" value="Genomic_DNA"/>
</dbReference>
<reference evidence="1" key="1">
    <citation type="submission" date="2021-01" db="EMBL/GenBank/DDBJ databases">
        <authorList>
            <person name="Zhong Y.L."/>
        </authorList>
    </citation>
    <scope>NUCLEOTIDE SEQUENCE</scope>
    <source>
        <strain evidence="1">KCTC 23302</strain>
    </source>
</reference>
<dbReference type="InterPro" id="IPR027848">
    <property type="entry name" value="DUF4494"/>
</dbReference>
<organism evidence="1 2">
    <name type="scientific">Aquimarina mytili</name>
    <dbReference type="NCBI Taxonomy" id="874423"/>
    <lineage>
        <taxon>Bacteria</taxon>
        <taxon>Pseudomonadati</taxon>
        <taxon>Bacteroidota</taxon>
        <taxon>Flavobacteriia</taxon>
        <taxon>Flavobacteriales</taxon>
        <taxon>Flavobacteriaceae</taxon>
        <taxon>Aquimarina</taxon>
    </lineage>
</organism>
<keyword evidence="2" id="KW-1185">Reference proteome</keyword>
<dbReference type="AlphaFoldDB" id="A0A936ZR90"/>
<protein>
    <submittedName>
        <fullName evidence="1">DUF4494 domain-containing protein</fullName>
    </submittedName>
</protein>
<dbReference type="Proteomes" id="UP000651057">
    <property type="component" value="Unassembled WGS sequence"/>
</dbReference>
<proteinExistence type="predicted"/>
<accession>A0A936ZR90</accession>
<gene>
    <name evidence="1" type="ORF">JJQ60_04860</name>
</gene>
<name>A0A936ZR90_9FLAO</name>
<evidence type="ECO:0000313" key="2">
    <source>
        <dbReference type="Proteomes" id="UP000651057"/>
    </source>
</evidence>
<comment type="caution">
    <text evidence="1">The sequence shown here is derived from an EMBL/GenBank/DDBJ whole genome shotgun (WGS) entry which is preliminary data.</text>
</comment>
<evidence type="ECO:0000313" key="1">
    <source>
        <dbReference type="EMBL" id="MBL0682837.1"/>
    </source>
</evidence>
<sequence>MSAIWYECKVKYRKTDDSGVQRMTTEPYLVDAISYTEAESRINEEMSAYISDEFKITNIKVANYAEIHPFENSDRWFKSKVSLIAYDEESGKERKSNMYLLVQANDVKEAFDNTNQMMSGTMGDYTIPAIAESPIMDVFPYFSGEEGDVERIERFNTLKDSVPVQETEEIQEVEEVTEVLEATEDDVIEETATETEETVETPETFDLIEEDTSYAQVHYEEEE</sequence>
<dbReference type="Pfam" id="PF14902">
    <property type="entry name" value="DUF4494"/>
    <property type="match status" value="1"/>
</dbReference>